<name>V4PW70_9CAUL</name>
<sequence length="272" mass="29866">MARIDISAEKRLSFAGQQQRFAVGAVLGLKDRLYALVPRYLTANLSENHPCFMGEDEVGRLMRLSEVNPSPGSQISQFYDVVQFAEGVRVTRSSYNFAAPIEQATDYLGSPVTVIGVPRKVGGLVLYCAERKVYFASPETDRFFTLEGLLELRSLSPGADMVDRVSSNCLILDKVGRAFGNLYSRSDNGLYLLPLARIVKETKLRVLDADKNADGIAAEIISKKAEGIFSAMELEGIVALAKAPRPQSTIPQDEKDAWHKTFETLEGAANGR</sequence>
<gene>
    <name evidence="1" type="ORF">ABENE_08135</name>
</gene>
<dbReference type="EMBL" id="AWGB01000012">
    <property type="protein sequence ID" value="ESQ92596.1"/>
    <property type="molecule type" value="Genomic_DNA"/>
</dbReference>
<dbReference type="RefSeq" id="WP_018082329.1">
    <property type="nucleotide sequence ID" value="NZ_AQWM01000013.1"/>
</dbReference>
<dbReference type="AlphaFoldDB" id="V4PW70"/>
<comment type="caution">
    <text evidence="1">The sequence shown here is derived from an EMBL/GenBank/DDBJ whole genome shotgun (WGS) entry which is preliminary data.</text>
</comment>
<evidence type="ECO:0000313" key="1">
    <source>
        <dbReference type="EMBL" id="ESQ92596.1"/>
    </source>
</evidence>
<dbReference type="PATRIC" id="fig|1121022.4.peg.1637"/>
<protein>
    <submittedName>
        <fullName evidence="1">Uncharacterized protein</fullName>
    </submittedName>
</protein>
<keyword evidence="2" id="KW-1185">Reference proteome</keyword>
<dbReference type="STRING" id="1121022.GCA_000376105_02660"/>
<organism evidence="1 2">
    <name type="scientific">Asticcacaulis benevestitus DSM 16100 = ATCC BAA-896</name>
    <dbReference type="NCBI Taxonomy" id="1121022"/>
    <lineage>
        <taxon>Bacteria</taxon>
        <taxon>Pseudomonadati</taxon>
        <taxon>Pseudomonadota</taxon>
        <taxon>Alphaproteobacteria</taxon>
        <taxon>Caulobacterales</taxon>
        <taxon>Caulobacteraceae</taxon>
        <taxon>Asticcacaulis</taxon>
    </lineage>
</organism>
<evidence type="ECO:0000313" key="2">
    <source>
        <dbReference type="Proteomes" id="UP000017837"/>
    </source>
</evidence>
<accession>V4PW70</accession>
<dbReference type="Proteomes" id="UP000017837">
    <property type="component" value="Unassembled WGS sequence"/>
</dbReference>
<proteinExistence type="predicted"/>
<reference evidence="1 2" key="1">
    <citation type="journal article" date="2014" name="Nature">
        <title>Sequential evolution of bacterial morphology by co-option of a developmental regulator.</title>
        <authorList>
            <person name="Jiang C."/>
            <person name="Brown P.J."/>
            <person name="Ducret A."/>
            <person name="Brun Y.V."/>
        </authorList>
    </citation>
    <scope>NUCLEOTIDE SEQUENCE [LARGE SCALE GENOMIC DNA]</scope>
    <source>
        <strain evidence="1 2">DSM 16100</strain>
    </source>
</reference>